<dbReference type="EMBL" id="UINC01200728">
    <property type="protein sequence ID" value="SVE19749.1"/>
    <property type="molecule type" value="Genomic_DNA"/>
</dbReference>
<organism evidence="1">
    <name type="scientific">marine metagenome</name>
    <dbReference type="NCBI Taxonomy" id="408172"/>
    <lineage>
        <taxon>unclassified sequences</taxon>
        <taxon>metagenomes</taxon>
        <taxon>ecological metagenomes</taxon>
    </lineage>
</organism>
<protein>
    <recommendedName>
        <fullName evidence="2">tRNA pseudouridine synthase B</fullName>
    </recommendedName>
</protein>
<dbReference type="GO" id="GO:0003723">
    <property type="term" value="F:RNA binding"/>
    <property type="evidence" value="ECO:0007669"/>
    <property type="project" value="InterPro"/>
</dbReference>
<dbReference type="AlphaFoldDB" id="A0A383BIP6"/>
<sequence length="31" mass="3591">MWKPIDWTSFDVVKKIRSHIKPDKVGHAGTL</sequence>
<proteinExistence type="predicted"/>
<evidence type="ECO:0000313" key="1">
    <source>
        <dbReference type="EMBL" id="SVE19749.1"/>
    </source>
</evidence>
<evidence type="ECO:0008006" key="2">
    <source>
        <dbReference type="Google" id="ProtNLM"/>
    </source>
</evidence>
<dbReference type="Gene3D" id="3.30.2350.10">
    <property type="entry name" value="Pseudouridine synthase"/>
    <property type="match status" value="1"/>
</dbReference>
<dbReference type="GO" id="GO:0001522">
    <property type="term" value="P:pseudouridine synthesis"/>
    <property type="evidence" value="ECO:0007669"/>
    <property type="project" value="InterPro"/>
</dbReference>
<gene>
    <name evidence="1" type="ORF">METZ01_LOCUS472603</name>
</gene>
<reference evidence="1" key="1">
    <citation type="submission" date="2018-05" db="EMBL/GenBank/DDBJ databases">
        <authorList>
            <person name="Lanie J.A."/>
            <person name="Ng W.-L."/>
            <person name="Kazmierczak K.M."/>
            <person name="Andrzejewski T.M."/>
            <person name="Davidsen T.M."/>
            <person name="Wayne K.J."/>
            <person name="Tettelin H."/>
            <person name="Glass J.I."/>
            <person name="Rusch D."/>
            <person name="Podicherti R."/>
            <person name="Tsui H.-C.T."/>
            <person name="Winkler M.E."/>
        </authorList>
    </citation>
    <scope>NUCLEOTIDE SEQUENCE</scope>
</reference>
<dbReference type="InterPro" id="IPR020103">
    <property type="entry name" value="PsdUridine_synth_cat_dom_sf"/>
</dbReference>
<dbReference type="GO" id="GO:0009982">
    <property type="term" value="F:pseudouridine synthase activity"/>
    <property type="evidence" value="ECO:0007669"/>
    <property type="project" value="InterPro"/>
</dbReference>
<dbReference type="SUPFAM" id="SSF55120">
    <property type="entry name" value="Pseudouridine synthase"/>
    <property type="match status" value="1"/>
</dbReference>
<feature type="non-terminal residue" evidence="1">
    <location>
        <position position="31"/>
    </location>
</feature>
<name>A0A383BIP6_9ZZZZ</name>
<accession>A0A383BIP6</accession>